<dbReference type="InterPro" id="IPR001498">
    <property type="entry name" value="Impact_N"/>
</dbReference>
<dbReference type="InterPro" id="IPR036956">
    <property type="entry name" value="Impact_N_sf"/>
</dbReference>
<dbReference type="STRING" id="158189.SpiBuddy_3032"/>
<accession>F0RZT7</accession>
<evidence type="ECO:0000313" key="3">
    <source>
        <dbReference type="EMBL" id="ADY14838.1"/>
    </source>
</evidence>
<dbReference type="AlphaFoldDB" id="F0RZT7"/>
<gene>
    <name evidence="3" type="ordered locus">SpiBuddy_3032</name>
</gene>
<dbReference type="PANTHER" id="PTHR16301">
    <property type="entry name" value="IMPACT-RELATED"/>
    <property type="match status" value="1"/>
</dbReference>
<dbReference type="GO" id="GO:0006446">
    <property type="term" value="P:regulation of translational initiation"/>
    <property type="evidence" value="ECO:0007669"/>
    <property type="project" value="TreeGrafter"/>
</dbReference>
<feature type="domain" description="Impact N-terminal" evidence="2">
    <location>
        <begin position="15"/>
        <end position="120"/>
    </location>
</feature>
<dbReference type="Gene3D" id="3.30.70.240">
    <property type="match status" value="1"/>
</dbReference>
<organism evidence="3 4">
    <name type="scientific">Sphaerochaeta globosa (strain ATCC BAA-1886 / DSM 22777 / Buddy)</name>
    <name type="common">Spirochaeta sp. (strain Buddy)</name>
    <dbReference type="NCBI Taxonomy" id="158189"/>
    <lineage>
        <taxon>Bacteria</taxon>
        <taxon>Pseudomonadati</taxon>
        <taxon>Spirochaetota</taxon>
        <taxon>Spirochaetia</taxon>
        <taxon>Spirochaetales</taxon>
        <taxon>Sphaerochaetaceae</taxon>
        <taxon>Sphaerochaeta</taxon>
    </lineage>
</organism>
<dbReference type="KEGG" id="sbu:SpiBuddy_3032"/>
<evidence type="ECO:0000259" key="2">
    <source>
        <dbReference type="Pfam" id="PF01205"/>
    </source>
</evidence>
<reference evidence="4" key="1">
    <citation type="submission" date="2011-02" db="EMBL/GenBank/DDBJ databases">
        <title>Complete sequence of Spirochaeta sp. Buddy.</title>
        <authorList>
            <person name="Lucas S."/>
            <person name="Copeland A."/>
            <person name="Lapidus A."/>
            <person name="Cheng J.-F."/>
            <person name="Goodwin L."/>
            <person name="Pitluck S."/>
            <person name="Zeytun A."/>
            <person name="Detter J.C."/>
            <person name="Han C."/>
            <person name="Tapia R."/>
            <person name="Land M."/>
            <person name="Hauser L."/>
            <person name="Kyrpides N."/>
            <person name="Ivanova N."/>
            <person name="Mikhailova N."/>
            <person name="Pagani I."/>
            <person name="Ritalahti K.M."/>
            <person name="Loeffler F.E."/>
            <person name="Woyke T."/>
        </authorList>
    </citation>
    <scope>NUCLEOTIDE SEQUENCE [LARGE SCALE GENOMIC DNA]</scope>
    <source>
        <strain evidence="4">ATCC BAA-1886 / DSM 22777 / Buddy</strain>
    </source>
</reference>
<evidence type="ECO:0000313" key="4">
    <source>
        <dbReference type="Proteomes" id="UP000008466"/>
    </source>
</evidence>
<dbReference type="EMBL" id="CP002541">
    <property type="protein sequence ID" value="ADY14838.1"/>
    <property type="molecule type" value="Genomic_DNA"/>
</dbReference>
<dbReference type="OrthoDB" id="9813771at2"/>
<dbReference type="GO" id="GO:0005737">
    <property type="term" value="C:cytoplasm"/>
    <property type="evidence" value="ECO:0007669"/>
    <property type="project" value="TreeGrafter"/>
</dbReference>
<dbReference type="Gene3D" id="3.30.230.30">
    <property type="entry name" value="Impact, N-terminal domain"/>
    <property type="match status" value="1"/>
</dbReference>
<proteinExistence type="inferred from homology"/>
<sequence length="199" mass="21549">MQILLEQATCEIEVKKSRFIAIACPLSNLAQIKEMVNQTRAQHPGANHVVHAAVLGPKGDLQSYSDDHEPKNTAGRPALEVLKGSEVTNILVMVIRYFGGTLLGTGGLVKAYADSVKEVLRIIKTEPLIDKTPFQVTMPYHLYEPIKKQLTDLNATIESEEFTTIVTLTGMLPSASFSDCAASIYNLSNGSCTLGSIDG</sequence>
<dbReference type="Pfam" id="PF01205">
    <property type="entry name" value="Impact_N"/>
    <property type="match status" value="1"/>
</dbReference>
<name>F0RZT7_SPHGB</name>
<protein>
    <submittedName>
        <fullName evidence="3">Uncharacterized protein family UPF0029, Impact, N-terminal protein</fullName>
    </submittedName>
</protein>
<dbReference type="SUPFAM" id="SSF54980">
    <property type="entry name" value="EF-G C-terminal domain-like"/>
    <property type="match status" value="1"/>
</dbReference>
<keyword evidence="4" id="KW-1185">Reference proteome</keyword>
<evidence type="ECO:0000256" key="1">
    <source>
        <dbReference type="ARBA" id="ARBA00007665"/>
    </source>
</evidence>
<dbReference type="PANTHER" id="PTHR16301:SF20">
    <property type="entry name" value="IMPACT FAMILY MEMBER YIGZ"/>
    <property type="match status" value="1"/>
</dbReference>
<dbReference type="eggNOG" id="COG1739">
    <property type="taxonomic scope" value="Bacteria"/>
</dbReference>
<dbReference type="SUPFAM" id="SSF54211">
    <property type="entry name" value="Ribosomal protein S5 domain 2-like"/>
    <property type="match status" value="1"/>
</dbReference>
<dbReference type="InterPro" id="IPR035647">
    <property type="entry name" value="EFG_III/V"/>
</dbReference>
<dbReference type="RefSeq" id="WP_013608681.1">
    <property type="nucleotide sequence ID" value="NC_015152.1"/>
</dbReference>
<dbReference type="InterPro" id="IPR023582">
    <property type="entry name" value="Impact"/>
</dbReference>
<dbReference type="HOGENOM" id="CLU_083552_1_1_12"/>
<dbReference type="InterPro" id="IPR020568">
    <property type="entry name" value="Ribosomal_Su5_D2-typ_SF"/>
</dbReference>
<dbReference type="Proteomes" id="UP000008466">
    <property type="component" value="Chromosome"/>
</dbReference>
<comment type="similarity">
    <text evidence="1">Belongs to the IMPACT family.</text>
</comment>